<dbReference type="STRING" id="36874.HQ34_05590"/>
<keyword evidence="2 8" id="KW-0409">Iron storage</keyword>
<dbReference type="GO" id="GO:0008199">
    <property type="term" value="F:ferric iron binding"/>
    <property type="evidence" value="ECO:0007669"/>
    <property type="project" value="InterPro"/>
</dbReference>
<dbReference type="Proteomes" id="UP000189956">
    <property type="component" value="Unassembled WGS sequence"/>
</dbReference>
<dbReference type="Gene3D" id="1.20.1260.10">
    <property type="match status" value="1"/>
</dbReference>
<accession>A0A099WWS4</accession>
<reference evidence="11 13" key="2">
    <citation type="submission" date="2017-02" db="EMBL/GenBank/DDBJ databases">
        <authorList>
            <person name="Peterson S.W."/>
        </authorList>
    </citation>
    <scope>NUCLEOTIDE SEQUENCE [LARGE SCALE GENOMIC DNA]</scope>
    <source>
        <strain evidence="11 13">ATCC 700135</strain>
    </source>
</reference>
<keyword evidence="4" id="KW-0560">Oxidoreductase</keyword>
<proteinExistence type="inferred from homology"/>
<dbReference type="EMBL" id="JQJD01000047">
    <property type="protein sequence ID" value="KGN79753.1"/>
    <property type="molecule type" value="Genomic_DNA"/>
</dbReference>
<dbReference type="Proteomes" id="UP000030125">
    <property type="component" value="Unassembled WGS sequence"/>
</dbReference>
<dbReference type="InterPro" id="IPR041719">
    <property type="entry name" value="Ferritin_prok"/>
</dbReference>
<evidence type="ECO:0000256" key="7">
    <source>
        <dbReference type="PIRSR" id="PIRSR601519-1"/>
    </source>
</evidence>
<gene>
    <name evidence="10" type="ORF">HQ35_07045</name>
    <name evidence="11" type="ORF">SAMN02745205_00056</name>
</gene>
<keyword evidence="5 7" id="KW-0408">Iron</keyword>
<comment type="function">
    <text evidence="8">Iron-storage protein.</text>
</comment>
<keyword evidence="8" id="KW-0963">Cytoplasm</keyword>
<evidence type="ECO:0000256" key="2">
    <source>
        <dbReference type="ARBA" id="ARBA00022434"/>
    </source>
</evidence>
<comment type="function">
    <text evidence="6">May alleviate iron toxicity in the presence of oxygen.</text>
</comment>
<evidence type="ECO:0000259" key="9">
    <source>
        <dbReference type="PROSITE" id="PS50905"/>
    </source>
</evidence>
<feature type="binding site" evidence="7">
    <location>
        <position position="127"/>
    </location>
    <ligand>
        <name>Fe cation</name>
        <dbReference type="ChEBI" id="CHEBI:24875"/>
        <label>1</label>
    </ligand>
</feature>
<feature type="domain" description="Ferritin-like diiron" evidence="9">
    <location>
        <begin position="1"/>
        <end position="145"/>
    </location>
</feature>
<dbReference type="EC" id="1.16.3.2" evidence="8"/>
<dbReference type="GO" id="GO:0005829">
    <property type="term" value="C:cytosol"/>
    <property type="evidence" value="ECO:0007669"/>
    <property type="project" value="TreeGrafter"/>
</dbReference>
<dbReference type="OrthoDB" id="9801481at2"/>
<dbReference type="GO" id="GO:0006879">
    <property type="term" value="P:intracellular iron ion homeostasis"/>
    <property type="evidence" value="ECO:0007669"/>
    <property type="project" value="UniProtKB-KW"/>
</dbReference>
<feature type="binding site" evidence="7">
    <location>
        <position position="53"/>
    </location>
    <ligand>
        <name>Fe cation</name>
        <dbReference type="ChEBI" id="CHEBI:24875"/>
        <label>1</label>
    </ligand>
</feature>
<dbReference type="AlphaFoldDB" id="A0A099WWS4"/>
<dbReference type="InterPro" id="IPR001519">
    <property type="entry name" value="Ferritin"/>
</dbReference>
<dbReference type="RefSeq" id="WP_025836534.1">
    <property type="nucleotide sequence ID" value="NZ_CALTZT010000099.1"/>
</dbReference>
<comment type="subcellular location">
    <subcellularLocation>
        <location evidence="8">Cytoplasm</location>
    </subcellularLocation>
</comment>
<evidence type="ECO:0000256" key="3">
    <source>
        <dbReference type="ARBA" id="ARBA00022723"/>
    </source>
</evidence>
<dbReference type="InterPro" id="IPR012347">
    <property type="entry name" value="Ferritin-like"/>
</dbReference>
<dbReference type="Pfam" id="PF00210">
    <property type="entry name" value="Ferritin"/>
    <property type="match status" value="1"/>
</dbReference>
<evidence type="ECO:0000256" key="5">
    <source>
        <dbReference type="ARBA" id="ARBA00023004"/>
    </source>
</evidence>
<keyword evidence="12" id="KW-1185">Reference proteome</keyword>
<name>A0A099WWS4_PORCN</name>
<evidence type="ECO:0000313" key="10">
    <source>
        <dbReference type="EMBL" id="KGN79753.1"/>
    </source>
</evidence>
<evidence type="ECO:0000313" key="13">
    <source>
        <dbReference type="Proteomes" id="UP000189956"/>
    </source>
</evidence>
<keyword evidence="3 7" id="KW-0479">Metal-binding</keyword>
<dbReference type="FunFam" id="1.20.1260.10:FF:000001">
    <property type="entry name" value="Non-heme ferritin"/>
    <property type="match status" value="1"/>
</dbReference>
<dbReference type="SUPFAM" id="SSF47240">
    <property type="entry name" value="Ferritin-like"/>
    <property type="match status" value="1"/>
</dbReference>
<sequence>MIEKNLLKKINEQIKLELDSAHIYLAMSIHFDAAGWAGFARWMYIQCQEEREHAKQLIDYVITRGEKPEIGAVADPKVKLEGVTPVFEMAYEHECKVSKSINEIVALAIEKKDFATENFFRTFVNEQVEEEATVAGIVDKLKLASSEASFLIMDARLGERK</sequence>
<dbReference type="GO" id="GO:0004322">
    <property type="term" value="F:ferroxidase activity"/>
    <property type="evidence" value="ECO:0007669"/>
    <property type="project" value="TreeGrafter"/>
</dbReference>
<comment type="similarity">
    <text evidence="1 8">Belongs to the ferritin family. Prokaryotic subfamily.</text>
</comment>
<dbReference type="CDD" id="cd01055">
    <property type="entry name" value="Nonheme_Ferritin"/>
    <property type="match status" value="1"/>
</dbReference>
<feature type="binding site" evidence="7">
    <location>
        <position position="17"/>
    </location>
    <ligand>
        <name>Fe cation</name>
        <dbReference type="ChEBI" id="CHEBI:24875"/>
        <label>1</label>
    </ligand>
</feature>
<evidence type="ECO:0000313" key="12">
    <source>
        <dbReference type="Proteomes" id="UP000030125"/>
    </source>
</evidence>
<feature type="binding site" evidence="7">
    <location>
        <position position="50"/>
    </location>
    <ligand>
        <name>Fe cation</name>
        <dbReference type="ChEBI" id="CHEBI:24875"/>
        <label>1</label>
    </ligand>
</feature>
<dbReference type="PANTHER" id="PTHR11431:SF127">
    <property type="entry name" value="BACTERIAL NON-HEME FERRITIN"/>
    <property type="match status" value="1"/>
</dbReference>
<dbReference type="EMBL" id="FUWL01000003">
    <property type="protein sequence ID" value="SJZ31085.1"/>
    <property type="molecule type" value="Genomic_DNA"/>
</dbReference>
<dbReference type="GO" id="GO:0008198">
    <property type="term" value="F:ferrous iron binding"/>
    <property type="evidence" value="ECO:0007669"/>
    <property type="project" value="TreeGrafter"/>
</dbReference>
<evidence type="ECO:0000256" key="8">
    <source>
        <dbReference type="RuleBase" id="RU361145"/>
    </source>
</evidence>
<comment type="catalytic activity">
    <reaction evidence="8">
        <text>4 Fe(2+) + O2 + 6 H2O = 4 iron(III) oxide-hydroxide + 12 H(+)</text>
        <dbReference type="Rhea" id="RHEA:11972"/>
        <dbReference type="ChEBI" id="CHEBI:15377"/>
        <dbReference type="ChEBI" id="CHEBI:15378"/>
        <dbReference type="ChEBI" id="CHEBI:15379"/>
        <dbReference type="ChEBI" id="CHEBI:29033"/>
        <dbReference type="ChEBI" id="CHEBI:78619"/>
        <dbReference type="EC" id="1.16.3.2"/>
    </reaction>
</comment>
<evidence type="ECO:0000256" key="4">
    <source>
        <dbReference type="ARBA" id="ARBA00023002"/>
    </source>
</evidence>
<evidence type="ECO:0000256" key="1">
    <source>
        <dbReference type="ARBA" id="ARBA00006950"/>
    </source>
</evidence>
<evidence type="ECO:0000256" key="6">
    <source>
        <dbReference type="ARBA" id="ARBA00054546"/>
    </source>
</evidence>
<organism evidence="10 12">
    <name type="scientific">Porphyromonas cangingivalis</name>
    <dbReference type="NCBI Taxonomy" id="36874"/>
    <lineage>
        <taxon>Bacteria</taxon>
        <taxon>Pseudomonadati</taxon>
        <taxon>Bacteroidota</taxon>
        <taxon>Bacteroidia</taxon>
        <taxon>Bacteroidales</taxon>
        <taxon>Porphyromonadaceae</taxon>
        <taxon>Porphyromonas</taxon>
    </lineage>
</organism>
<dbReference type="InterPro" id="IPR009040">
    <property type="entry name" value="Ferritin-like_diiron"/>
</dbReference>
<dbReference type="InterPro" id="IPR009078">
    <property type="entry name" value="Ferritin-like_SF"/>
</dbReference>
<dbReference type="eggNOG" id="COG1528">
    <property type="taxonomic scope" value="Bacteria"/>
</dbReference>
<dbReference type="PANTHER" id="PTHR11431">
    <property type="entry name" value="FERRITIN"/>
    <property type="match status" value="1"/>
</dbReference>
<protein>
    <recommendedName>
        <fullName evidence="8">Ferritin</fullName>
        <ecNumber evidence="8">1.16.3.2</ecNumber>
    </recommendedName>
</protein>
<reference evidence="10 12" key="1">
    <citation type="submission" date="2014-08" db="EMBL/GenBank/DDBJ databases">
        <title>Porphyromonas cangingivalis strain:COT-109_OH1386 Genome sequencing.</title>
        <authorList>
            <person name="Wallis C."/>
            <person name="Deusch O."/>
            <person name="O'Flynn C."/>
            <person name="Davis I."/>
            <person name="Jospin G."/>
            <person name="Darling A.E."/>
            <person name="Coil D.A."/>
            <person name="Alexiev A."/>
            <person name="Horsfall A."/>
            <person name="Kirkwood N."/>
            <person name="Harris S."/>
            <person name="Eisen J.A."/>
        </authorList>
    </citation>
    <scope>NUCLEOTIDE SEQUENCE [LARGE SCALE GENOMIC DNA]</scope>
    <source>
        <strain evidence="12">COT-109 OH1386</strain>
        <strain evidence="10">COT-109_OH1386</strain>
    </source>
</reference>
<dbReference type="InterPro" id="IPR008331">
    <property type="entry name" value="Ferritin_DPS_dom"/>
</dbReference>
<dbReference type="GO" id="GO:0042802">
    <property type="term" value="F:identical protein binding"/>
    <property type="evidence" value="ECO:0007669"/>
    <property type="project" value="UniProtKB-ARBA"/>
</dbReference>
<feature type="binding site" evidence="7">
    <location>
        <position position="94"/>
    </location>
    <ligand>
        <name>Fe cation</name>
        <dbReference type="ChEBI" id="CHEBI:24875"/>
        <label>1</label>
    </ligand>
</feature>
<evidence type="ECO:0000313" key="11">
    <source>
        <dbReference type="EMBL" id="SJZ31085.1"/>
    </source>
</evidence>
<dbReference type="GO" id="GO:0006826">
    <property type="term" value="P:iron ion transport"/>
    <property type="evidence" value="ECO:0007669"/>
    <property type="project" value="InterPro"/>
</dbReference>
<dbReference type="PROSITE" id="PS50905">
    <property type="entry name" value="FERRITIN_LIKE"/>
    <property type="match status" value="1"/>
</dbReference>